<dbReference type="Gene3D" id="3.40.430.10">
    <property type="entry name" value="Dihydrofolate Reductase, subunit A"/>
    <property type="match status" value="1"/>
</dbReference>
<evidence type="ECO:0000313" key="4">
    <source>
        <dbReference type="Proteomes" id="UP000094793"/>
    </source>
</evidence>
<sequence length="279" mass="30269">MTPIAENDVAEHDEAPGITEDFDGRIDRTARARFASQFILPSGCNQQSLHSTLDSIIADNHIGVIMVRVRVHSQFVSLDGYSAGDYVTFDEPIGGAQALFGWFDGQGIEGIGGVDGPVTLDRALFAMWGQGIGAEIMGRKKFGPQEGPWPDDGWRGWWGEEPPFKTPCFVLTHHPRESMEFPNGTSFHFVDATAEAVLSQAVDAANGLDVRIGGGPSTIRQFLAADLIDFMHVAIVPITLGTGVSLWEGISGIEDRFTIETIGSSSGLTHQLWNRKDRG</sequence>
<name>A0A1D7W2U3_BREAU</name>
<dbReference type="AlphaFoldDB" id="A0A1D7W2U3"/>
<dbReference type="EMBL" id="CP017150">
    <property type="protein sequence ID" value="AOP53292.1"/>
    <property type="molecule type" value="Genomic_DNA"/>
</dbReference>
<dbReference type="InterPro" id="IPR024072">
    <property type="entry name" value="DHFR-like_dom_sf"/>
</dbReference>
<evidence type="ECO:0000259" key="2">
    <source>
        <dbReference type="Pfam" id="PF01872"/>
    </source>
</evidence>
<keyword evidence="3" id="KW-0560">Oxidoreductase</keyword>
<dbReference type="GO" id="GO:0009231">
    <property type="term" value="P:riboflavin biosynthetic process"/>
    <property type="evidence" value="ECO:0007669"/>
    <property type="project" value="InterPro"/>
</dbReference>
<dbReference type="PATRIC" id="fig|1703.10.peg.1625"/>
<dbReference type="GO" id="GO:0008703">
    <property type="term" value="F:5-amino-6-(5-phosphoribosylamino)uracil reductase activity"/>
    <property type="evidence" value="ECO:0007669"/>
    <property type="project" value="InterPro"/>
</dbReference>
<organism evidence="3 4">
    <name type="scientific">Brevibacterium aurantiacum</name>
    <dbReference type="NCBI Taxonomy" id="273384"/>
    <lineage>
        <taxon>Bacteria</taxon>
        <taxon>Bacillati</taxon>
        <taxon>Actinomycetota</taxon>
        <taxon>Actinomycetes</taxon>
        <taxon>Micrococcales</taxon>
        <taxon>Brevibacteriaceae</taxon>
        <taxon>Brevibacterium</taxon>
    </lineage>
</organism>
<feature type="domain" description="Bacterial bifunctional deaminase-reductase C-terminal" evidence="2">
    <location>
        <begin position="75"/>
        <end position="249"/>
    </location>
</feature>
<dbReference type="SUPFAM" id="SSF53597">
    <property type="entry name" value="Dihydrofolate reductase-like"/>
    <property type="match status" value="1"/>
</dbReference>
<dbReference type="KEGG" id="blin:BLSMQ_1582"/>
<dbReference type="EC" id="1.5.1.3" evidence="3"/>
<feature type="region of interest" description="Disordered" evidence="1">
    <location>
        <begin position="1"/>
        <end position="21"/>
    </location>
</feature>
<gene>
    <name evidence="3" type="ORF">BLSMQ_1582</name>
</gene>
<accession>A0A1D7W2U3</accession>
<evidence type="ECO:0000313" key="3">
    <source>
        <dbReference type="EMBL" id="AOP53292.1"/>
    </source>
</evidence>
<dbReference type="InterPro" id="IPR002734">
    <property type="entry name" value="RibDG_C"/>
</dbReference>
<reference evidence="4" key="1">
    <citation type="submission" date="2016-09" db="EMBL/GenBank/DDBJ databases">
        <title>Complete Genome Sequence of Brevibacterium linens SMQ-1335.</title>
        <authorList>
            <person name="de Melo A.G."/>
            <person name="Labrie S.J."/>
            <person name="Dumaresq J."/>
            <person name="Roberts R.J."/>
            <person name="Tremblay D.M."/>
            <person name="Moineau S."/>
        </authorList>
    </citation>
    <scope>NUCLEOTIDE SEQUENCE [LARGE SCALE GENOMIC DNA]</scope>
    <source>
        <strain evidence="4">SMQ-1335</strain>
    </source>
</reference>
<dbReference type="GO" id="GO:0004146">
    <property type="term" value="F:dihydrofolate reductase activity"/>
    <property type="evidence" value="ECO:0007669"/>
    <property type="project" value="UniProtKB-EC"/>
</dbReference>
<evidence type="ECO:0000256" key="1">
    <source>
        <dbReference type="SAM" id="MobiDB-lite"/>
    </source>
</evidence>
<dbReference type="eggNOG" id="COG0262">
    <property type="taxonomic scope" value="Bacteria"/>
</dbReference>
<proteinExistence type="predicted"/>
<protein>
    <submittedName>
        <fullName evidence="3">Dihydrofolate reductase</fullName>
        <ecNumber evidence="3">1.5.1.3</ecNumber>
    </submittedName>
</protein>
<dbReference type="Proteomes" id="UP000094793">
    <property type="component" value="Chromosome"/>
</dbReference>
<dbReference type="Pfam" id="PF01872">
    <property type="entry name" value="RibD_C"/>
    <property type="match status" value="1"/>
</dbReference>